<proteinExistence type="predicted"/>
<dbReference type="CDD" id="cd03214">
    <property type="entry name" value="ABC_Iron-Siderophores_B12_Hemin"/>
    <property type="match status" value="1"/>
</dbReference>
<evidence type="ECO:0000313" key="5">
    <source>
        <dbReference type="EMBL" id="RFU17288.1"/>
    </source>
</evidence>
<dbReference type="PROSITE" id="PS00211">
    <property type="entry name" value="ABC_TRANSPORTER_1"/>
    <property type="match status" value="1"/>
</dbReference>
<dbReference type="FunFam" id="3.40.50.300:FF:000134">
    <property type="entry name" value="Iron-enterobactin ABC transporter ATP-binding protein"/>
    <property type="match status" value="1"/>
</dbReference>
<keyword evidence="3 5" id="KW-0067">ATP-binding</keyword>
<gene>
    <name evidence="5" type="ORF">D0Y96_10705</name>
</gene>
<protein>
    <submittedName>
        <fullName evidence="5">ABC transporter ATP-binding protein</fullName>
    </submittedName>
</protein>
<dbReference type="AlphaFoldDB" id="A0A372IQW7"/>
<organism evidence="5 6">
    <name type="scientific">Paracidobacterium acidisoli</name>
    <dbReference type="NCBI Taxonomy" id="2303751"/>
    <lineage>
        <taxon>Bacteria</taxon>
        <taxon>Pseudomonadati</taxon>
        <taxon>Acidobacteriota</taxon>
        <taxon>Terriglobia</taxon>
        <taxon>Terriglobales</taxon>
        <taxon>Acidobacteriaceae</taxon>
        <taxon>Paracidobacterium</taxon>
    </lineage>
</organism>
<evidence type="ECO:0000259" key="4">
    <source>
        <dbReference type="PROSITE" id="PS50893"/>
    </source>
</evidence>
<name>A0A372IQW7_9BACT</name>
<keyword evidence="6" id="KW-1185">Reference proteome</keyword>
<dbReference type="InterPro" id="IPR003593">
    <property type="entry name" value="AAA+_ATPase"/>
</dbReference>
<evidence type="ECO:0000256" key="2">
    <source>
        <dbReference type="ARBA" id="ARBA00022741"/>
    </source>
</evidence>
<dbReference type="PANTHER" id="PTHR42734">
    <property type="entry name" value="METAL TRANSPORT SYSTEM ATP-BINDING PROTEIN TM_0124-RELATED"/>
    <property type="match status" value="1"/>
</dbReference>
<dbReference type="Proteomes" id="UP000264702">
    <property type="component" value="Unassembled WGS sequence"/>
</dbReference>
<evidence type="ECO:0000256" key="3">
    <source>
        <dbReference type="ARBA" id="ARBA00022840"/>
    </source>
</evidence>
<comment type="caution">
    <text evidence="5">The sequence shown here is derived from an EMBL/GenBank/DDBJ whole genome shotgun (WGS) entry which is preliminary data.</text>
</comment>
<dbReference type="GO" id="GO:0005524">
    <property type="term" value="F:ATP binding"/>
    <property type="evidence" value="ECO:0007669"/>
    <property type="project" value="UniProtKB-KW"/>
</dbReference>
<dbReference type="Pfam" id="PF00005">
    <property type="entry name" value="ABC_tran"/>
    <property type="match status" value="1"/>
</dbReference>
<sequence>MMLRVDSVACSYGAKEVVKGVSFTLQAGDVMCLLGANGSGKTTLFRAILRFLPLTRGEVCMDGEAIAHWSRRRLARTIAYVPQAHTPPFAFSVRDVVLMARTAHMNSLGAARRHDHEMVDHALDSLGIMGLAEKEYTQLSGGERQMVLVARALAQEAKLLVMDEPASSLDFGNQIRMLTEVKRLSERGVSVLITTHSPNHAFLCASHVAVMKAGRLLACGVPDSVLTSSCLEEAYGVPLDIIDIGNGSRTCVPRTAKHT</sequence>
<dbReference type="InterPro" id="IPR003439">
    <property type="entry name" value="ABC_transporter-like_ATP-bd"/>
</dbReference>
<dbReference type="InterPro" id="IPR027417">
    <property type="entry name" value="P-loop_NTPase"/>
</dbReference>
<dbReference type="PROSITE" id="PS50893">
    <property type="entry name" value="ABC_TRANSPORTER_2"/>
    <property type="match status" value="1"/>
</dbReference>
<dbReference type="InterPro" id="IPR050153">
    <property type="entry name" value="Metal_Ion_Import_ABC"/>
</dbReference>
<dbReference type="SUPFAM" id="SSF52540">
    <property type="entry name" value="P-loop containing nucleoside triphosphate hydrolases"/>
    <property type="match status" value="1"/>
</dbReference>
<reference evidence="5 6" key="1">
    <citation type="submission" date="2018-08" db="EMBL/GenBank/DDBJ databases">
        <title>Acidipila sp. 4G-K13, an acidobacterium isolated from forest soil.</title>
        <authorList>
            <person name="Gao Z.-H."/>
            <person name="Qiu L.-H."/>
        </authorList>
    </citation>
    <scope>NUCLEOTIDE SEQUENCE [LARGE SCALE GENOMIC DNA]</scope>
    <source>
        <strain evidence="5 6">4G-K13</strain>
    </source>
</reference>
<feature type="domain" description="ABC transporter" evidence="4">
    <location>
        <begin position="3"/>
        <end position="238"/>
    </location>
</feature>
<accession>A0A372IQW7</accession>
<dbReference type="EMBL" id="QVQT01000003">
    <property type="protein sequence ID" value="RFU17288.1"/>
    <property type="molecule type" value="Genomic_DNA"/>
</dbReference>
<dbReference type="Gene3D" id="3.40.50.300">
    <property type="entry name" value="P-loop containing nucleotide triphosphate hydrolases"/>
    <property type="match status" value="1"/>
</dbReference>
<dbReference type="SMART" id="SM00382">
    <property type="entry name" value="AAA"/>
    <property type="match status" value="1"/>
</dbReference>
<keyword evidence="2" id="KW-0547">Nucleotide-binding</keyword>
<dbReference type="OrthoDB" id="9799337at2"/>
<dbReference type="GO" id="GO:0016887">
    <property type="term" value="F:ATP hydrolysis activity"/>
    <property type="evidence" value="ECO:0007669"/>
    <property type="project" value="InterPro"/>
</dbReference>
<evidence type="ECO:0000313" key="6">
    <source>
        <dbReference type="Proteomes" id="UP000264702"/>
    </source>
</evidence>
<dbReference type="InterPro" id="IPR017871">
    <property type="entry name" value="ABC_transporter-like_CS"/>
</dbReference>
<dbReference type="PANTHER" id="PTHR42734:SF19">
    <property type="entry name" value="IRON COMPOUNDS ABC TRANSPORTER, ATP-BINDING PROTEIN"/>
    <property type="match status" value="1"/>
</dbReference>
<evidence type="ECO:0000256" key="1">
    <source>
        <dbReference type="ARBA" id="ARBA00022448"/>
    </source>
</evidence>
<keyword evidence="1" id="KW-0813">Transport</keyword>